<proteinExistence type="predicted"/>
<evidence type="ECO:0000313" key="8">
    <source>
        <dbReference type="Proteomes" id="UP000815846"/>
    </source>
</evidence>
<evidence type="ECO:0000256" key="1">
    <source>
        <dbReference type="ARBA" id="ARBA00004370"/>
    </source>
</evidence>
<dbReference type="InterPro" id="IPR050307">
    <property type="entry name" value="Sterol_Desaturase_Related"/>
</dbReference>
<feature type="transmembrane region" description="Helical" evidence="5">
    <location>
        <begin position="173"/>
        <end position="194"/>
    </location>
</feature>
<feature type="transmembrane region" description="Helical" evidence="5">
    <location>
        <begin position="80"/>
        <end position="104"/>
    </location>
</feature>
<dbReference type="PANTHER" id="PTHR11863">
    <property type="entry name" value="STEROL DESATURASE"/>
    <property type="match status" value="1"/>
</dbReference>
<reference evidence="7 8" key="1">
    <citation type="submission" date="2019-08" db="EMBL/GenBank/DDBJ databases">
        <title>Microbe sample from Colwellia echini.</title>
        <authorList>
            <person name="Christiansen L."/>
            <person name="Pathiraja D."/>
            <person name="Schultz-Johansen M."/>
            <person name="Choi I.-G."/>
            <person name="Stougaard P."/>
        </authorList>
    </citation>
    <scope>NUCLEOTIDE SEQUENCE [LARGE SCALE GENOMIC DNA]</scope>
    <source>
        <strain evidence="7 8">A3</strain>
    </source>
</reference>
<feature type="transmembrane region" description="Helical" evidence="5">
    <location>
        <begin position="20"/>
        <end position="39"/>
    </location>
</feature>
<dbReference type="Pfam" id="PF04116">
    <property type="entry name" value="FA_hydroxylase"/>
    <property type="match status" value="1"/>
</dbReference>
<comment type="caution">
    <text evidence="7">The sequence shown here is derived from an EMBL/GenBank/DDBJ whole genome shotgun (WGS) entry which is preliminary data.</text>
</comment>
<sequence length="321" mass="36660">MFLSSNLTELSNYFFDANKRIYFVYLLSALLLTLPVFIAQSSGYSFSAFLRFLFPKGTYNHQSAKFDYALLVINKLIKSALFPLIVISMAPIAIAISSGIESIFGYLKPLVLPHGVIIAIFTLVLFVFDDLTRFLLHYLLHKLPALWEFHKVHHSALVLTPFTIYRSHPVESLLYAFRMVLTQGVVVGVCYYFFGPTLKMYDILGANAFVFAFNVLGSNIRHSHIWLSWGNKIENYFISPAQHQIHHSDQAKHFDKNFGSALAIWDRLFACHIKASTIKVKQGEKITYGISVNHQGHNSLAQLYFEPFKKAYQSIFSKPKE</sequence>
<evidence type="ECO:0000256" key="2">
    <source>
        <dbReference type="ARBA" id="ARBA00022692"/>
    </source>
</evidence>
<feature type="transmembrane region" description="Helical" evidence="5">
    <location>
        <begin position="110"/>
        <end position="128"/>
    </location>
</feature>
<keyword evidence="4 5" id="KW-0472">Membrane</keyword>
<organism evidence="7 8">
    <name type="scientific">Colwellia echini</name>
    <dbReference type="NCBI Taxonomy" id="1982103"/>
    <lineage>
        <taxon>Bacteria</taxon>
        <taxon>Pseudomonadati</taxon>
        <taxon>Pseudomonadota</taxon>
        <taxon>Gammaproteobacteria</taxon>
        <taxon>Alteromonadales</taxon>
        <taxon>Colwelliaceae</taxon>
        <taxon>Colwellia</taxon>
    </lineage>
</organism>
<keyword evidence="3 5" id="KW-1133">Transmembrane helix</keyword>
<gene>
    <name evidence="7" type="ORF">CWS31_013770</name>
</gene>
<dbReference type="EMBL" id="PJAI02000018">
    <property type="protein sequence ID" value="TYK64758.1"/>
    <property type="molecule type" value="Genomic_DNA"/>
</dbReference>
<keyword evidence="2 5" id="KW-0812">Transmembrane</keyword>
<evidence type="ECO:0000256" key="5">
    <source>
        <dbReference type="SAM" id="Phobius"/>
    </source>
</evidence>
<keyword evidence="8" id="KW-1185">Reference proteome</keyword>
<accession>A0ABY3MU89</accession>
<comment type="subcellular location">
    <subcellularLocation>
        <location evidence="1">Membrane</location>
    </subcellularLocation>
</comment>
<evidence type="ECO:0000256" key="4">
    <source>
        <dbReference type="ARBA" id="ARBA00023136"/>
    </source>
</evidence>
<evidence type="ECO:0000259" key="6">
    <source>
        <dbReference type="Pfam" id="PF04116"/>
    </source>
</evidence>
<evidence type="ECO:0000313" key="7">
    <source>
        <dbReference type="EMBL" id="TYK64758.1"/>
    </source>
</evidence>
<evidence type="ECO:0000256" key="3">
    <source>
        <dbReference type="ARBA" id="ARBA00022989"/>
    </source>
</evidence>
<feature type="domain" description="Fatty acid hydroxylase" evidence="6">
    <location>
        <begin position="123"/>
        <end position="269"/>
    </location>
</feature>
<protein>
    <submittedName>
        <fullName evidence="7">Sterol desaturase family protein</fullName>
    </submittedName>
</protein>
<dbReference type="InterPro" id="IPR006694">
    <property type="entry name" value="Fatty_acid_hydroxylase"/>
</dbReference>
<dbReference type="Proteomes" id="UP000815846">
    <property type="component" value="Unassembled WGS sequence"/>
</dbReference>
<name>A0ABY3MU89_9GAMM</name>